<evidence type="ECO:0000256" key="2">
    <source>
        <dbReference type="SAM" id="SignalP"/>
    </source>
</evidence>
<keyword evidence="4" id="KW-1185">Reference proteome</keyword>
<feature type="signal peptide" evidence="2">
    <location>
        <begin position="1"/>
        <end position="17"/>
    </location>
</feature>
<protein>
    <submittedName>
        <fullName evidence="3">Uncharacterized protein</fullName>
    </submittedName>
</protein>
<dbReference type="AlphaFoldDB" id="A0A8S3Q4X4"/>
<dbReference type="Proteomes" id="UP000683360">
    <property type="component" value="Unassembled WGS sequence"/>
</dbReference>
<reference evidence="3" key="1">
    <citation type="submission" date="2021-03" db="EMBL/GenBank/DDBJ databases">
        <authorList>
            <person name="Bekaert M."/>
        </authorList>
    </citation>
    <scope>NUCLEOTIDE SEQUENCE</scope>
</reference>
<gene>
    <name evidence="3" type="ORF">MEDL_4624</name>
</gene>
<evidence type="ECO:0000313" key="4">
    <source>
        <dbReference type="Proteomes" id="UP000683360"/>
    </source>
</evidence>
<evidence type="ECO:0000313" key="3">
    <source>
        <dbReference type="EMBL" id="CAG2189233.1"/>
    </source>
</evidence>
<keyword evidence="2" id="KW-0732">Signal</keyword>
<proteinExistence type="predicted"/>
<sequence length="162" mass="18298">MNFLSYLPLLLPAFVGSQNVWNMMPQGGGEAQQFYGQMPPQYAHFDGAAGSMWGNMQGNPQGMPSEMMGPTPAPDPFGSTTNKPTRREYMLKQATKRKVDGPKIPAHKRNYLDFGSMRPIPTNKDELELFVESLEKMATGFHRLEFRLTKAFKMVDKYITTL</sequence>
<feature type="region of interest" description="Disordered" evidence="1">
    <location>
        <begin position="65"/>
        <end position="85"/>
    </location>
</feature>
<dbReference type="EMBL" id="CAJPWZ010000287">
    <property type="protein sequence ID" value="CAG2189233.1"/>
    <property type="molecule type" value="Genomic_DNA"/>
</dbReference>
<feature type="chain" id="PRO_5035734615" evidence="2">
    <location>
        <begin position="18"/>
        <end position="162"/>
    </location>
</feature>
<organism evidence="3 4">
    <name type="scientific">Mytilus edulis</name>
    <name type="common">Blue mussel</name>
    <dbReference type="NCBI Taxonomy" id="6550"/>
    <lineage>
        <taxon>Eukaryota</taxon>
        <taxon>Metazoa</taxon>
        <taxon>Spiralia</taxon>
        <taxon>Lophotrochozoa</taxon>
        <taxon>Mollusca</taxon>
        <taxon>Bivalvia</taxon>
        <taxon>Autobranchia</taxon>
        <taxon>Pteriomorphia</taxon>
        <taxon>Mytilida</taxon>
        <taxon>Mytiloidea</taxon>
        <taxon>Mytilidae</taxon>
        <taxon>Mytilinae</taxon>
        <taxon>Mytilus</taxon>
    </lineage>
</organism>
<accession>A0A8S3Q4X4</accession>
<comment type="caution">
    <text evidence="3">The sequence shown here is derived from an EMBL/GenBank/DDBJ whole genome shotgun (WGS) entry which is preliminary data.</text>
</comment>
<name>A0A8S3Q4X4_MYTED</name>
<evidence type="ECO:0000256" key="1">
    <source>
        <dbReference type="SAM" id="MobiDB-lite"/>
    </source>
</evidence>